<feature type="transmembrane region" description="Helical" evidence="7">
    <location>
        <begin position="59"/>
        <end position="80"/>
    </location>
</feature>
<dbReference type="GO" id="GO:0005886">
    <property type="term" value="C:plasma membrane"/>
    <property type="evidence" value="ECO:0007669"/>
    <property type="project" value="UniProtKB-SubCell"/>
</dbReference>
<protein>
    <submittedName>
        <fullName evidence="10">Membrane protein DedA with SNARE-associated domain</fullName>
    </submittedName>
</protein>
<evidence type="ECO:0000259" key="9">
    <source>
        <dbReference type="Pfam" id="PF09335"/>
    </source>
</evidence>
<feature type="transmembrane region" description="Helical" evidence="7">
    <location>
        <begin position="144"/>
        <end position="167"/>
    </location>
</feature>
<dbReference type="PANTHER" id="PTHR30353:SF15">
    <property type="entry name" value="INNER MEMBRANE PROTEIN YABI"/>
    <property type="match status" value="1"/>
</dbReference>
<evidence type="ECO:0000256" key="2">
    <source>
        <dbReference type="ARBA" id="ARBA00010792"/>
    </source>
</evidence>
<keyword evidence="3 7" id="KW-1003">Cell membrane</keyword>
<dbReference type="EMBL" id="JACHWJ010000001">
    <property type="protein sequence ID" value="MBB2956008.1"/>
    <property type="molecule type" value="Genomic_DNA"/>
</dbReference>
<comment type="subcellular location">
    <subcellularLocation>
        <location evidence="1 7">Cell membrane</location>
        <topology evidence="1 7">Multi-pass membrane protein</topology>
    </subcellularLocation>
</comment>
<comment type="caution">
    <text evidence="10">The sequence shown here is derived from an EMBL/GenBank/DDBJ whole genome shotgun (WGS) entry which is preliminary data.</text>
</comment>
<evidence type="ECO:0000256" key="3">
    <source>
        <dbReference type="ARBA" id="ARBA00022475"/>
    </source>
</evidence>
<comment type="similarity">
    <text evidence="2 7">Belongs to the DedA family.</text>
</comment>
<dbReference type="Proteomes" id="UP000545286">
    <property type="component" value="Unassembled WGS sequence"/>
</dbReference>
<feature type="domain" description="VTT" evidence="9">
    <location>
        <begin position="40"/>
        <end position="162"/>
    </location>
</feature>
<dbReference type="RefSeq" id="WP_183622428.1">
    <property type="nucleotide sequence ID" value="NZ_JACHWJ010000001.1"/>
</dbReference>
<keyword evidence="11" id="KW-1185">Reference proteome</keyword>
<name>A0A7W4UKS3_9MICO</name>
<accession>A0A7W4UKS3</accession>
<sequence length="246" mass="26454">MNELIETALQYIESVPPVWRIVLVGVAILLETSVLIGLIVPGETVLLALSTGIDAPLPWVLTIAASIIGALLGESFGFWLGHTFGPRIHASRVGRWLGDERWQRAELLIQRRGGPAVLISRFLPVLHSLVPLTAGMAGMPYRRFLAWTIPACVIWSTAYVSAAAGASAGFRELSSSLHWAGYLFVGIIVAFLFIMWLVKRSIGKVMNRDLDEATASAQAERTGADQSDSASRGADSTDAETAGVRG</sequence>
<evidence type="ECO:0000256" key="6">
    <source>
        <dbReference type="ARBA" id="ARBA00023136"/>
    </source>
</evidence>
<dbReference type="InterPro" id="IPR032818">
    <property type="entry name" value="DedA-like"/>
</dbReference>
<proteinExistence type="inferred from homology"/>
<evidence type="ECO:0000256" key="8">
    <source>
        <dbReference type="SAM" id="MobiDB-lite"/>
    </source>
</evidence>
<keyword evidence="5 7" id="KW-1133">Transmembrane helix</keyword>
<dbReference type="AlphaFoldDB" id="A0A7W4UKS3"/>
<evidence type="ECO:0000256" key="1">
    <source>
        <dbReference type="ARBA" id="ARBA00004651"/>
    </source>
</evidence>
<evidence type="ECO:0000256" key="7">
    <source>
        <dbReference type="RuleBase" id="RU367016"/>
    </source>
</evidence>
<dbReference type="PANTHER" id="PTHR30353">
    <property type="entry name" value="INNER MEMBRANE PROTEIN DEDA-RELATED"/>
    <property type="match status" value="1"/>
</dbReference>
<feature type="transmembrane region" description="Helical" evidence="7">
    <location>
        <begin position="179"/>
        <end position="198"/>
    </location>
</feature>
<evidence type="ECO:0000256" key="4">
    <source>
        <dbReference type="ARBA" id="ARBA00022692"/>
    </source>
</evidence>
<feature type="compositionally biased region" description="Polar residues" evidence="8">
    <location>
        <begin position="216"/>
        <end position="230"/>
    </location>
</feature>
<evidence type="ECO:0000256" key="5">
    <source>
        <dbReference type="ARBA" id="ARBA00022989"/>
    </source>
</evidence>
<feature type="region of interest" description="Disordered" evidence="8">
    <location>
        <begin position="216"/>
        <end position="246"/>
    </location>
</feature>
<evidence type="ECO:0000313" key="11">
    <source>
        <dbReference type="Proteomes" id="UP000545286"/>
    </source>
</evidence>
<keyword evidence="6 7" id="KW-0472">Membrane</keyword>
<reference evidence="10 11" key="1">
    <citation type="submission" date="2020-08" db="EMBL/GenBank/DDBJ databases">
        <title>Sequencing the genomes of 1000 actinobacteria strains.</title>
        <authorList>
            <person name="Klenk H.-P."/>
        </authorList>
    </citation>
    <scope>NUCLEOTIDE SEQUENCE [LARGE SCALE GENOMIC DNA]</scope>
    <source>
        <strain evidence="10 11">DSM 20419</strain>
    </source>
</reference>
<feature type="transmembrane region" description="Helical" evidence="7">
    <location>
        <begin position="21"/>
        <end position="39"/>
    </location>
</feature>
<evidence type="ECO:0000313" key="10">
    <source>
        <dbReference type="EMBL" id="MBB2956008.1"/>
    </source>
</evidence>
<organism evidence="10 11">
    <name type="scientific">Pseudoclavibacter helvolus</name>
    <dbReference type="NCBI Taxonomy" id="255205"/>
    <lineage>
        <taxon>Bacteria</taxon>
        <taxon>Bacillati</taxon>
        <taxon>Actinomycetota</taxon>
        <taxon>Actinomycetes</taxon>
        <taxon>Micrococcales</taxon>
        <taxon>Microbacteriaceae</taxon>
        <taxon>Pseudoclavibacter</taxon>
    </lineage>
</organism>
<keyword evidence="4 7" id="KW-0812">Transmembrane</keyword>
<gene>
    <name evidence="10" type="ORF">FHX72_000120</name>
</gene>
<dbReference type="InterPro" id="IPR032816">
    <property type="entry name" value="VTT_dom"/>
</dbReference>
<dbReference type="Pfam" id="PF09335">
    <property type="entry name" value="VTT_dom"/>
    <property type="match status" value="1"/>
</dbReference>